<sequence>MYNSTKQQLEEQETEVNQLLKRLVLDLGKEYITATLLDEPPLLKSYDIFLQLPQTNGNATNNDNNRRIRRSINLPASPATLETMYNSTKQQLEEQETEVNQLLKRLVLDLGKEYITATLLDEPPLLKSYDIFLQLPQTNGNATNNDNNRRIRRSINLPASPATLETMYNSTKQQLEELETEVNQLLKRLVLDLGKEYITATLLDEPPLLKSYDIFLQLPQTNGNATNNDNNVIVISDTSASAQSLPVLSHYLMLNEECVKLASCVKLWKGFVF</sequence>
<organism evidence="1 2">
    <name type="scientific">Hevea brasiliensis</name>
    <name type="common">Para rubber tree</name>
    <name type="synonym">Siphonia brasiliensis</name>
    <dbReference type="NCBI Taxonomy" id="3981"/>
    <lineage>
        <taxon>Eukaryota</taxon>
        <taxon>Viridiplantae</taxon>
        <taxon>Streptophyta</taxon>
        <taxon>Embryophyta</taxon>
        <taxon>Tracheophyta</taxon>
        <taxon>Spermatophyta</taxon>
        <taxon>Magnoliopsida</taxon>
        <taxon>eudicotyledons</taxon>
        <taxon>Gunneridae</taxon>
        <taxon>Pentapetalae</taxon>
        <taxon>rosids</taxon>
        <taxon>fabids</taxon>
        <taxon>Malpighiales</taxon>
        <taxon>Euphorbiaceae</taxon>
        <taxon>Crotonoideae</taxon>
        <taxon>Micrandreae</taxon>
        <taxon>Hevea</taxon>
    </lineage>
</organism>
<comment type="caution">
    <text evidence="1">The sequence shown here is derived from an EMBL/GenBank/DDBJ whole genome shotgun (WGS) entry which is preliminary data.</text>
</comment>
<reference evidence="1 2" key="1">
    <citation type="journal article" date="2020" name="Mol. Plant">
        <title>The Chromosome-Based Rubber Tree Genome Provides New Insights into Spurge Genome Evolution and Rubber Biosynthesis.</title>
        <authorList>
            <person name="Liu J."/>
            <person name="Shi C."/>
            <person name="Shi C.C."/>
            <person name="Li W."/>
            <person name="Zhang Q.J."/>
            <person name="Zhang Y."/>
            <person name="Li K."/>
            <person name="Lu H.F."/>
            <person name="Shi C."/>
            <person name="Zhu S.T."/>
            <person name="Xiao Z.Y."/>
            <person name="Nan H."/>
            <person name="Yue Y."/>
            <person name="Zhu X.G."/>
            <person name="Wu Y."/>
            <person name="Hong X.N."/>
            <person name="Fan G.Y."/>
            <person name="Tong Y."/>
            <person name="Zhang D."/>
            <person name="Mao C.L."/>
            <person name="Liu Y.L."/>
            <person name="Hao S.J."/>
            <person name="Liu W.Q."/>
            <person name="Lv M.Q."/>
            <person name="Zhang H.B."/>
            <person name="Liu Y."/>
            <person name="Hu-Tang G.R."/>
            <person name="Wang J.P."/>
            <person name="Wang J.H."/>
            <person name="Sun Y.H."/>
            <person name="Ni S.B."/>
            <person name="Chen W.B."/>
            <person name="Zhang X.C."/>
            <person name="Jiao Y.N."/>
            <person name="Eichler E.E."/>
            <person name="Li G.H."/>
            <person name="Liu X."/>
            <person name="Gao L.Z."/>
        </authorList>
    </citation>
    <scope>NUCLEOTIDE SEQUENCE [LARGE SCALE GENOMIC DNA]</scope>
    <source>
        <strain evidence="2">cv. GT1</strain>
        <tissue evidence="1">Leaf</tissue>
    </source>
</reference>
<protein>
    <submittedName>
        <fullName evidence="1">Uncharacterized protein</fullName>
    </submittedName>
</protein>
<dbReference type="AlphaFoldDB" id="A0A6A6LY79"/>
<dbReference type="Proteomes" id="UP000467840">
    <property type="component" value="Chromosome 9"/>
</dbReference>
<keyword evidence="2" id="KW-1185">Reference proteome</keyword>
<evidence type="ECO:0000313" key="1">
    <source>
        <dbReference type="EMBL" id="KAF2305113.1"/>
    </source>
</evidence>
<dbReference type="EMBL" id="JAAGAX010000008">
    <property type="protein sequence ID" value="KAF2305113.1"/>
    <property type="molecule type" value="Genomic_DNA"/>
</dbReference>
<proteinExistence type="predicted"/>
<name>A0A6A6LY79_HEVBR</name>
<gene>
    <name evidence="1" type="ORF">GH714_001868</name>
</gene>
<evidence type="ECO:0000313" key="2">
    <source>
        <dbReference type="Proteomes" id="UP000467840"/>
    </source>
</evidence>
<accession>A0A6A6LY79</accession>